<proteinExistence type="predicted"/>
<reference evidence="2" key="1">
    <citation type="journal article" date="2017" name="Nat. Commun.">
        <title>The asparagus genome sheds light on the origin and evolution of a young Y chromosome.</title>
        <authorList>
            <person name="Harkess A."/>
            <person name="Zhou J."/>
            <person name="Xu C."/>
            <person name="Bowers J.E."/>
            <person name="Van der Hulst R."/>
            <person name="Ayyampalayam S."/>
            <person name="Mercati F."/>
            <person name="Riccardi P."/>
            <person name="McKain M.R."/>
            <person name="Kakrana A."/>
            <person name="Tang H."/>
            <person name="Ray J."/>
            <person name="Groenendijk J."/>
            <person name="Arikit S."/>
            <person name="Mathioni S.M."/>
            <person name="Nakano M."/>
            <person name="Shan H."/>
            <person name="Telgmann-Rauber A."/>
            <person name="Kanno A."/>
            <person name="Yue Z."/>
            <person name="Chen H."/>
            <person name="Li W."/>
            <person name="Chen Y."/>
            <person name="Xu X."/>
            <person name="Zhang Y."/>
            <person name="Luo S."/>
            <person name="Chen H."/>
            <person name="Gao J."/>
            <person name="Mao Z."/>
            <person name="Pires J.C."/>
            <person name="Luo M."/>
            <person name="Kudrna D."/>
            <person name="Wing R.A."/>
            <person name="Meyers B.C."/>
            <person name="Yi K."/>
            <person name="Kong H."/>
            <person name="Lavrijsen P."/>
            <person name="Sunseri F."/>
            <person name="Falavigna A."/>
            <person name="Ye Y."/>
            <person name="Leebens-Mack J.H."/>
            <person name="Chen G."/>
        </authorList>
    </citation>
    <scope>NUCLEOTIDE SEQUENCE [LARGE SCALE GENOMIC DNA]</scope>
    <source>
        <strain evidence="2">cv. DH0086</strain>
    </source>
</reference>
<accession>A0A5P1FHJ4</accession>
<evidence type="ECO:0000313" key="1">
    <source>
        <dbReference type="EMBL" id="ONK77534.1"/>
    </source>
</evidence>
<organism evidence="1 2">
    <name type="scientific">Asparagus officinalis</name>
    <name type="common">Garden asparagus</name>
    <dbReference type="NCBI Taxonomy" id="4686"/>
    <lineage>
        <taxon>Eukaryota</taxon>
        <taxon>Viridiplantae</taxon>
        <taxon>Streptophyta</taxon>
        <taxon>Embryophyta</taxon>
        <taxon>Tracheophyta</taxon>
        <taxon>Spermatophyta</taxon>
        <taxon>Magnoliopsida</taxon>
        <taxon>Liliopsida</taxon>
        <taxon>Asparagales</taxon>
        <taxon>Asparagaceae</taxon>
        <taxon>Asparagoideae</taxon>
        <taxon>Asparagus</taxon>
    </lineage>
</organism>
<sequence>MSGRREYQQFEESEEDPFEEAAGYKGLYNFIETTFQTQYAPSQPDVAAEEETEEEAEELTRAETTVQAEEVGAQVEEAPILLMAIVVVIASIPAPTTLESVVKAPVRAEMALPPIHSPISSTPEPTPTLAIVATGASSQVSAMMPTIEETSLSPATRMRKMVVNQTVVSF</sequence>
<name>A0A5P1FHJ4_ASPOF</name>
<dbReference type="Proteomes" id="UP000243459">
    <property type="component" value="Chromosome 2"/>
</dbReference>
<protein>
    <submittedName>
        <fullName evidence="1">Uncharacterized protein</fullName>
    </submittedName>
</protein>
<gene>
    <name evidence="1" type="ORF">A4U43_C02F7570</name>
</gene>
<dbReference type="EMBL" id="CM007382">
    <property type="protein sequence ID" value="ONK77534.1"/>
    <property type="molecule type" value="Genomic_DNA"/>
</dbReference>
<dbReference type="Gramene" id="ONK77534">
    <property type="protein sequence ID" value="ONK77534"/>
    <property type="gene ID" value="A4U43_C02F7570"/>
</dbReference>
<dbReference type="AlphaFoldDB" id="A0A5P1FHJ4"/>
<evidence type="ECO:0000313" key="2">
    <source>
        <dbReference type="Proteomes" id="UP000243459"/>
    </source>
</evidence>
<keyword evidence="2" id="KW-1185">Reference proteome</keyword>